<name>A0A2U3EPP8_PURLI</name>
<feature type="region of interest" description="Disordered" evidence="1">
    <location>
        <begin position="47"/>
        <end position="71"/>
    </location>
</feature>
<protein>
    <submittedName>
        <fullName evidence="3">Uncharacterized protein</fullName>
    </submittedName>
</protein>
<organism evidence="3 4">
    <name type="scientific">Purpureocillium lilacinum</name>
    <name type="common">Paecilomyces lilacinus</name>
    <dbReference type="NCBI Taxonomy" id="33203"/>
    <lineage>
        <taxon>Eukaryota</taxon>
        <taxon>Fungi</taxon>
        <taxon>Dikarya</taxon>
        <taxon>Ascomycota</taxon>
        <taxon>Pezizomycotina</taxon>
        <taxon>Sordariomycetes</taxon>
        <taxon>Hypocreomycetidae</taxon>
        <taxon>Hypocreales</taxon>
        <taxon>Ophiocordycipitaceae</taxon>
        <taxon>Purpureocillium</taxon>
    </lineage>
</organism>
<proteinExistence type="predicted"/>
<accession>A0A2U3EPP8</accession>
<dbReference type="Proteomes" id="UP000245956">
    <property type="component" value="Unassembled WGS sequence"/>
</dbReference>
<sequence length="71" mass="7618">MSVTSRSIKHQHHSPHEASHRPPHIVTIAIVIIAAASATTAIVTSNAHRELASTPPGDRFATPHAPAHEHR</sequence>
<reference evidence="3 4" key="1">
    <citation type="journal article" date="2016" name="Front. Microbiol.">
        <title>Genome and transcriptome sequences reveal the specific parasitism of the nematophagous Purpureocillium lilacinum 36-1.</title>
        <authorList>
            <person name="Xie J."/>
            <person name="Li S."/>
            <person name="Mo C."/>
            <person name="Xiao X."/>
            <person name="Peng D."/>
            <person name="Wang G."/>
            <person name="Xiao Y."/>
        </authorList>
    </citation>
    <scope>NUCLEOTIDE SEQUENCE [LARGE SCALE GENOMIC DNA]</scope>
    <source>
        <strain evidence="3 4">36-1</strain>
    </source>
</reference>
<evidence type="ECO:0000313" key="4">
    <source>
        <dbReference type="Proteomes" id="UP000245956"/>
    </source>
</evidence>
<keyword evidence="2" id="KW-1133">Transmembrane helix</keyword>
<keyword evidence="2" id="KW-0812">Transmembrane</keyword>
<dbReference type="EMBL" id="LCWV01000001">
    <property type="protein sequence ID" value="PWI76487.1"/>
    <property type="molecule type" value="Genomic_DNA"/>
</dbReference>
<evidence type="ECO:0000256" key="2">
    <source>
        <dbReference type="SAM" id="Phobius"/>
    </source>
</evidence>
<evidence type="ECO:0000256" key="1">
    <source>
        <dbReference type="SAM" id="MobiDB-lite"/>
    </source>
</evidence>
<feature type="region of interest" description="Disordered" evidence="1">
    <location>
        <begin position="1"/>
        <end position="23"/>
    </location>
</feature>
<comment type="caution">
    <text evidence="3">The sequence shown here is derived from an EMBL/GenBank/DDBJ whole genome shotgun (WGS) entry which is preliminary data.</text>
</comment>
<feature type="transmembrane region" description="Helical" evidence="2">
    <location>
        <begin position="24"/>
        <end position="43"/>
    </location>
</feature>
<dbReference type="AlphaFoldDB" id="A0A2U3EPP8"/>
<gene>
    <name evidence="3" type="ORF">PCL_03681</name>
</gene>
<evidence type="ECO:0000313" key="3">
    <source>
        <dbReference type="EMBL" id="PWI76487.1"/>
    </source>
</evidence>
<keyword evidence="2" id="KW-0472">Membrane</keyword>